<dbReference type="Pfam" id="PF02241">
    <property type="entry name" value="MCR_beta"/>
    <property type="match status" value="1"/>
</dbReference>
<evidence type="ECO:0000259" key="8">
    <source>
        <dbReference type="Pfam" id="PF02241"/>
    </source>
</evidence>
<feature type="domain" description="Methyl-coenzyme M reductase beta subunit C-terminal" evidence="8">
    <location>
        <begin position="195"/>
        <end position="443"/>
    </location>
</feature>
<organism evidence="10 11">
    <name type="scientific">Candidatus Syntropharchaeum caldarium</name>
    <dbReference type="NCBI Taxonomy" id="1838285"/>
    <lineage>
        <taxon>Archaea</taxon>
        <taxon>Methanobacteriati</taxon>
        <taxon>Methanobacteriota</taxon>
        <taxon>Stenosarchaea group</taxon>
        <taxon>Methanomicrobia</taxon>
        <taxon>Methanosarcinales</taxon>
        <taxon>ANME-2 cluster</taxon>
        <taxon>Candidatus Syntropharchaeum</taxon>
    </lineage>
</organism>
<evidence type="ECO:0000256" key="3">
    <source>
        <dbReference type="ARBA" id="ARBA00011155"/>
    </source>
</evidence>
<name>A0A1F2PCC4_9EURY</name>
<reference evidence="10" key="1">
    <citation type="submission" date="2016-05" db="EMBL/GenBank/DDBJ databases">
        <title>Microbial consortia oxidize butane by reversing methanogenesis.</title>
        <authorList>
            <person name="Laso-Perez R."/>
            <person name="Richter M."/>
            <person name="Wegener G."/>
            <person name="Musat F."/>
        </authorList>
    </citation>
    <scope>NUCLEOTIDE SEQUENCE [LARGE SCALE GENOMIC DNA]</scope>
    <source>
        <strain evidence="10">BOX2</strain>
    </source>
</reference>
<dbReference type="SMR" id="A0A1F2PCC4"/>
<keyword evidence="11" id="KW-1185">Reference proteome</keyword>
<dbReference type="GO" id="GO:0015948">
    <property type="term" value="P:methanogenesis"/>
    <property type="evidence" value="ECO:0007669"/>
    <property type="project" value="UniProtKB-KW"/>
</dbReference>
<dbReference type="Pfam" id="PF02783">
    <property type="entry name" value="MCR_beta_N"/>
    <property type="match status" value="1"/>
</dbReference>
<evidence type="ECO:0000256" key="4">
    <source>
        <dbReference type="ARBA" id="ARBA00013271"/>
    </source>
</evidence>
<evidence type="ECO:0000259" key="9">
    <source>
        <dbReference type="Pfam" id="PF02783"/>
    </source>
</evidence>
<dbReference type="STRING" id="1838285.SCAL_000350"/>
<comment type="subunit">
    <text evidence="3">MCR is a hexamer of two alpha, two beta, and two gamma chains, forming a dimer of heterotrimers.</text>
</comment>
<dbReference type="Gene3D" id="1.20.840.10">
    <property type="entry name" value="Methyl-coenzyme M reductase, alpha/beta subunit, C-terminal"/>
    <property type="match status" value="1"/>
</dbReference>
<dbReference type="UniPathway" id="UPA00646">
    <property type="reaction ID" value="UER00699"/>
</dbReference>
<sequence length="451" mass="50431">MPYPYLKDRVSLYSDRGEVLAEDVPIEAISPLHNPGAQQVKDTLCRTILWNAEEAEYKIKSGHLGDEYIHIPRTPWLAMEDYEIMANIEKIAKRVEELLRTAPDDDTEVQILRGGRYLLVRPPTRLAWCGIEYQTALTNVAYAIEQACVDVCDADWRTYPYIHAAIYGRFPQTPEYDGSSLRWMLKPVIEDENPGYALRNMLINHIAACTRSRTLEAAALCSLLETISVVEMGEMLGPWYRHYLMTMAYQGFNGNDLVRDILKECGQNGTMADVVAYTVERMIDDGVIKEKKTFPSGYKMYESVDEDLRHAYLSSGMLAATIVNCGSARAAQGVMTSIYYFNDQMEMETALPCTGYGVSMGTALASGFFSHTIYGGSAPGLYSGNHVITKTGKVYYMPCYAAAVAIDAGTQTWTPEMTSEFVGDVYSEIDIIREPMEAIAEGALEIKSKFE</sequence>
<dbReference type="AlphaFoldDB" id="A0A1F2PCC4"/>
<keyword evidence="6" id="KW-0484">Methanogenesis</keyword>
<comment type="cofactor">
    <cofactor evidence="1">
        <name>coenzyme F430</name>
        <dbReference type="ChEBI" id="CHEBI:60540"/>
    </cofactor>
</comment>
<dbReference type="InterPro" id="IPR009024">
    <property type="entry name" value="Me_CoM_Rdtase_Fd-like_fold"/>
</dbReference>
<protein>
    <recommendedName>
        <fullName evidence="4">coenzyme-B sulfoethylthiotransferase</fullName>
        <ecNumber evidence="4">2.8.4.1</ecNumber>
    </recommendedName>
</protein>
<evidence type="ECO:0000256" key="6">
    <source>
        <dbReference type="ARBA" id="ARBA00022994"/>
    </source>
</evidence>
<evidence type="ECO:0000256" key="2">
    <source>
        <dbReference type="ARBA" id="ARBA00005149"/>
    </source>
</evidence>
<evidence type="ECO:0000256" key="1">
    <source>
        <dbReference type="ARBA" id="ARBA00001952"/>
    </source>
</evidence>
<evidence type="ECO:0000313" key="10">
    <source>
        <dbReference type="EMBL" id="OFV68674.1"/>
    </source>
</evidence>
<dbReference type="SUPFAM" id="SSF48081">
    <property type="entry name" value="Methyl-coenzyme M reductase alpha and beta chain C-terminal domain"/>
    <property type="match status" value="1"/>
</dbReference>
<feature type="domain" description="Methyl-coenzyme M reductase beta subunit N-terminal" evidence="9">
    <location>
        <begin position="8"/>
        <end position="190"/>
    </location>
</feature>
<dbReference type="SUPFAM" id="SSF55088">
    <property type="entry name" value="Methyl-coenzyme M reductase subunits"/>
    <property type="match status" value="1"/>
</dbReference>
<comment type="caution">
    <text evidence="10">The sequence shown here is derived from an EMBL/GenBank/DDBJ whole genome shotgun (WGS) entry which is preliminary data.</text>
</comment>
<gene>
    <name evidence="10" type="ORF">SCAL_000350</name>
</gene>
<dbReference type="Proteomes" id="UP000186940">
    <property type="component" value="Unassembled WGS sequence"/>
</dbReference>
<dbReference type="InterPro" id="IPR022679">
    <property type="entry name" value="Me_CoM_Rdtase_bsu_C"/>
</dbReference>
<dbReference type="InterPro" id="IPR022680">
    <property type="entry name" value="Me_CoM_Rdtase_bsu_N"/>
</dbReference>
<keyword evidence="5" id="KW-0808">Transferase</keyword>
<dbReference type="InterPro" id="IPR008924">
    <property type="entry name" value="Me_CoM_Rdtase_asu/bsu_C"/>
</dbReference>
<dbReference type="EC" id="2.8.4.1" evidence="4"/>
<accession>A0A1F2PCC4</accession>
<dbReference type="Gene3D" id="3.30.70.470">
    <property type="match status" value="1"/>
</dbReference>
<dbReference type="EMBL" id="LYOS01000001">
    <property type="protein sequence ID" value="OFV68674.1"/>
    <property type="molecule type" value="Genomic_DNA"/>
</dbReference>
<evidence type="ECO:0000313" key="11">
    <source>
        <dbReference type="Proteomes" id="UP000186940"/>
    </source>
</evidence>
<evidence type="ECO:0000256" key="7">
    <source>
        <dbReference type="ARBA" id="ARBA00047772"/>
    </source>
</evidence>
<evidence type="ECO:0000256" key="5">
    <source>
        <dbReference type="ARBA" id="ARBA00022679"/>
    </source>
</evidence>
<comment type="pathway">
    <text evidence="2">One-carbon metabolism; methyl-coenzyme M reduction; methane from methyl-coenzyme M: step 1/1.</text>
</comment>
<dbReference type="GO" id="GO:0050524">
    <property type="term" value="F:coenzyme-B sulfoethylthiotransferase activity"/>
    <property type="evidence" value="ECO:0007669"/>
    <property type="project" value="UniProtKB-EC"/>
</dbReference>
<dbReference type="InterPro" id="IPR015823">
    <property type="entry name" value="Me_CoM_Rdtase_asu_N_sub2"/>
</dbReference>
<proteinExistence type="predicted"/>
<comment type="catalytic activity">
    <reaction evidence="7">
        <text>coenzyme B + methyl-coenzyme M = methane + coenzyme M-coenzyme B heterodisulfide</text>
        <dbReference type="Rhea" id="RHEA:12532"/>
        <dbReference type="ChEBI" id="CHEBI:16183"/>
        <dbReference type="ChEBI" id="CHEBI:58286"/>
        <dbReference type="ChEBI" id="CHEBI:58411"/>
        <dbReference type="ChEBI" id="CHEBI:58596"/>
        <dbReference type="EC" id="2.8.4.1"/>
    </reaction>
    <physiologicalReaction direction="left-to-right" evidence="7">
        <dbReference type="Rhea" id="RHEA:12533"/>
    </physiologicalReaction>
</comment>